<feature type="domain" description="Type 4 fimbrial biogenesis protein PilX N-terminal" evidence="1">
    <location>
        <begin position="8"/>
        <end position="57"/>
    </location>
</feature>
<proteinExistence type="predicted"/>
<keyword evidence="3" id="KW-1185">Reference proteome</keyword>
<dbReference type="Proteomes" id="UP000325606">
    <property type="component" value="Chromosome"/>
</dbReference>
<name>A0A5J6LIB9_9GAMM</name>
<dbReference type="KEGG" id="nik:F5I99_01405"/>
<evidence type="ECO:0000313" key="3">
    <source>
        <dbReference type="Proteomes" id="UP000325606"/>
    </source>
</evidence>
<accession>A0A5J6LIB9</accession>
<gene>
    <name evidence="2" type="ORF">F5I99_01405</name>
</gene>
<organism evidence="2 3">
    <name type="scientific">Nitrincola iocasae</name>
    <dbReference type="NCBI Taxonomy" id="2614693"/>
    <lineage>
        <taxon>Bacteria</taxon>
        <taxon>Pseudomonadati</taxon>
        <taxon>Pseudomonadota</taxon>
        <taxon>Gammaproteobacteria</taxon>
        <taxon>Oceanospirillales</taxon>
        <taxon>Oceanospirillaceae</taxon>
        <taxon>Nitrincola</taxon>
    </lineage>
</organism>
<dbReference type="Pfam" id="PF14341">
    <property type="entry name" value="PilX_N"/>
    <property type="match status" value="1"/>
</dbReference>
<dbReference type="AlphaFoldDB" id="A0A5J6LIB9"/>
<dbReference type="EMBL" id="CP044222">
    <property type="protein sequence ID" value="QEW08450.1"/>
    <property type="molecule type" value="Genomic_DNA"/>
</dbReference>
<evidence type="ECO:0000313" key="2">
    <source>
        <dbReference type="EMBL" id="QEW08450.1"/>
    </source>
</evidence>
<reference evidence="2 3" key="1">
    <citation type="submission" date="2019-09" db="EMBL/GenBank/DDBJ databases">
        <title>Nitrincola iocasae sp. nov., a bacterium isolated from the sediment collected at a cold seep field in South China Sea.</title>
        <authorList>
            <person name="Zhang H."/>
            <person name="Wang H."/>
            <person name="Li C."/>
        </authorList>
    </citation>
    <scope>NUCLEOTIDE SEQUENCE [LARGE SCALE GENOMIC DNA]</scope>
    <source>
        <strain evidence="2 3">KXZD1103</strain>
    </source>
</reference>
<sequence>MALNQQTGSALIVSLLFLLILTILGVAGIQTTSMQERMSGNMRDRNMAFQAAEAALRGGEDYVRDNSDNEALFDGEELADPATWDGTGGTTHAVSDMLSENPKYFVSEPGLYRVNPGELPAEFHNIFPVNAIGWGGTNITSIVVETRFRPVQ</sequence>
<dbReference type="InterPro" id="IPR025746">
    <property type="entry name" value="PilX_N_dom"/>
</dbReference>
<protein>
    <recommendedName>
        <fullName evidence="1">Type 4 fimbrial biogenesis protein PilX N-terminal domain-containing protein</fullName>
    </recommendedName>
</protein>
<evidence type="ECO:0000259" key="1">
    <source>
        <dbReference type="Pfam" id="PF14341"/>
    </source>
</evidence>